<protein>
    <submittedName>
        <fullName evidence="2">14922_t:CDS:1</fullName>
    </submittedName>
</protein>
<comment type="caution">
    <text evidence="2">The sequence shown here is derived from an EMBL/GenBank/DDBJ whole genome shotgun (WGS) entry which is preliminary data.</text>
</comment>
<dbReference type="PROSITE" id="PS00028">
    <property type="entry name" value="ZINC_FINGER_C2H2_1"/>
    <property type="match status" value="1"/>
</dbReference>
<organism evidence="2 3">
    <name type="scientific">Acaulospora morrowiae</name>
    <dbReference type="NCBI Taxonomy" id="94023"/>
    <lineage>
        <taxon>Eukaryota</taxon>
        <taxon>Fungi</taxon>
        <taxon>Fungi incertae sedis</taxon>
        <taxon>Mucoromycota</taxon>
        <taxon>Glomeromycotina</taxon>
        <taxon>Glomeromycetes</taxon>
        <taxon>Diversisporales</taxon>
        <taxon>Acaulosporaceae</taxon>
        <taxon>Acaulospora</taxon>
    </lineage>
</organism>
<evidence type="ECO:0000313" key="2">
    <source>
        <dbReference type="EMBL" id="CAG8579763.1"/>
    </source>
</evidence>
<evidence type="ECO:0000313" key="3">
    <source>
        <dbReference type="Proteomes" id="UP000789342"/>
    </source>
</evidence>
<dbReference type="EMBL" id="CAJVPV010004823">
    <property type="protein sequence ID" value="CAG8579763.1"/>
    <property type="molecule type" value="Genomic_DNA"/>
</dbReference>
<sequence>MSKSIRFPLVSKTVSVDRSKEITRKKDYLDLDQLDRNCAYTLEEFEIISDQLKHRSLKTKVDKSGEIVYINHFELDKSGKLVPIPPTPIFKEVAVVKICTQINSWNVRAGQNGVMTSSQEGFLIETGKARTLDVAFMPKETYRNLTVEQDSYFVLNISVELDWLIDPINDEIWVYKQNLTNGNVFCRHSDWGDLDGGDTLPGFKLKVWKVKVAILQELSESEPSESGDENTHPCHLCLQTFSELCYLIEHLEDDHVRKKWISRG</sequence>
<proteinExistence type="predicted"/>
<keyword evidence="3" id="KW-1185">Reference proteome</keyword>
<name>A0A9N9BSS7_9GLOM</name>
<dbReference type="SUPFAM" id="SSF52980">
    <property type="entry name" value="Restriction endonuclease-like"/>
    <property type="match status" value="1"/>
</dbReference>
<evidence type="ECO:0000259" key="1">
    <source>
        <dbReference type="PROSITE" id="PS00028"/>
    </source>
</evidence>
<reference evidence="2" key="1">
    <citation type="submission" date="2021-06" db="EMBL/GenBank/DDBJ databases">
        <authorList>
            <person name="Kallberg Y."/>
            <person name="Tangrot J."/>
            <person name="Rosling A."/>
        </authorList>
    </citation>
    <scope>NUCLEOTIDE SEQUENCE</scope>
    <source>
        <strain evidence="2">CL551</strain>
    </source>
</reference>
<dbReference type="Proteomes" id="UP000789342">
    <property type="component" value="Unassembled WGS sequence"/>
</dbReference>
<dbReference type="OrthoDB" id="88517at2759"/>
<dbReference type="InterPro" id="IPR012296">
    <property type="entry name" value="Nuclease_put_TT1808"/>
</dbReference>
<dbReference type="GO" id="GO:0006302">
    <property type="term" value="P:double-strand break repair"/>
    <property type="evidence" value="ECO:0007669"/>
    <property type="project" value="UniProtKB-ARBA"/>
</dbReference>
<dbReference type="InterPro" id="IPR013087">
    <property type="entry name" value="Znf_C2H2_type"/>
</dbReference>
<feature type="domain" description="C2H2-type" evidence="1">
    <location>
        <begin position="234"/>
        <end position="255"/>
    </location>
</feature>
<dbReference type="InterPro" id="IPR011335">
    <property type="entry name" value="Restrct_endonuc-II-like"/>
</dbReference>
<dbReference type="Gene3D" id="3.90.1570.10">
    <property type="entry name" value="tt1808, chain A"/>
    <property type="match status" value="1"/>
</dbReference>
<gene>
    <name evidence="2" type="ORF">AMORRO_LOCUS6854</name>
</gene>
<dbReference type="AlphaFoldDB" id="A0A9N9BSS7"/>
<accession>A0A9N9BSS7</accession>